<feature type="compositionally biased region" description="Low complexity" evidence="1">
    <location>
        <begin position="133"/>
        <end position="142"/>
    </location>
</feature>
<reference evidence="2 3" key="1">
    <citation type="journal article" date="2010" name="Genome Biol. Evol.">
        <title>The sequence of a 1.8-mb bacterial linear plasmid reveals a rich evolutionary reservoir of secondary metabolic pathways.</title>
        <authorList>
            <person name="Medema M.H."/>
            <person name="Trefzer A."/>
            <person name="Kovalchuk A."/>
            <person name="van den Berg M."/>
            <person name="Mueller U."/>
            <person name="Heijne W."/>
            <person name="Wu L."/>
            <person name="Alam M.T."/>
            <person name="Ronning C.M."/>
            <person name="Nierman W.C."/>
            <person name="Bovenberg R.A.L."/>
            <person name="Breitling R."/>
            <person name="Takano E."/>
        </authorList>
    </citation>
    <scope>NUCLEOTIDE SEQUENCE [LARGE SCALE GENOMIC DNA]</scope>
    <source>
        <strain evidence="3">ATCC 27064 / DSM 738 / JCM 4710 / NBRC 13307 / NCIMB 12785 / NRRL 3585 / VKM Ac-602</strain>
        <plasmid evidence="2">pSCL4</plasmid>
    </source>
</reference>
<evidence type="ECO:0000256" key="1">
    <source>
        <dbReference type="SAM" id="MobiDB-lite"/>
    </source>
</evidence>
<name>D5SIG3_STRCL</name>
<protein>
    <submittedName>
        <fullName evidence="2">Uncharacterized protein</fullName>
    </submittedName>
</protein>
<gene>
    <name evidence="2" type="ORF">SCLAV_p0215</name>
</gene>
<sequence>MKPRLAGDARAVVFECGVEDAGGGGSVEGDGCVVSCVAGVGENECRVGLGIGAYGRPVPGVFGRGVDGGVLDEGVASVLVFAGGEGCPDGLELRVRHRRLTLGLLGVGSVLFEVLLRLAVVAEECCGDDPVRTIRTPPTTVTGSDMVTDPLDPERSPARARADRAKVQTDMTTPGTTPARAGRTVGPGGRTTHGWNDPRAGGADTS</sequence>
<organism evidence="2 3">
    <name type="scientific">Streptomyces clavuligerus</name>
    <dbReference type="NCBI Taxonomy" id="1901"/>
    <lineage>
        <taxon>Bacteria</taxon>
        <taxon>Bacillati</taxon>
        <taxon>Actinomycetota</taxon>
        <taxon>Actinomycetes</taxon>
        <taxon>Kitasatosporales</taxon>
        <taxon>Streptomycetaceae</taxon>
        <taxon>Streptomyces</taxon>
    </lineage>
</organism>
<keyword evidence="3" id="KW-1185">Reference proteome</keyword>
<evidence type="ECO:0000313" key="3">
    <source>
        <dbReference type="Proteomes" id="UP000002357"/>
    </source>
</evidence>
<dbReference type="EMBL" id="CM000914">
    <property type="protein sequence ID" value="EFG03706.2"/>
    <property type="molecule type" value="Genomic_DNA"/>
</dbReference>
<evidence type="ECO:0000313" key="2">
    <source>
        <dbReference type="EMBL" id="EFG03706.2"/>
    </source>
</evidence>
<dbReference type="AlphaFoldDB" id="D5SIG3"/>
<feature type="compositionally biased region" description="Basic and acidic residues" evidence="1">
    <location>
        <begin position="152"/>
        <end position="167"/>
    </location>
</feature>
<dbReference type="Proteomes" id="UP000002357">
    <property type="component" value="Plasmid pSCL4"/>
</dbReference>
<keyword evidence="2" id="KW-0614">Plasmid</keyword>
<feature type="region of interest" description="Disordered" evidence="1">
    <location>
        <begin position="133"/>
        <end position="206"/>
    </location>
</feature>
<geneLocation type="plasmid" evidence="2 3">
    <name>pSCL4</name>
</geneLocation>
<accession>D5SIG3</accession>
<proteinExistence type="predicted"/>